<name>K0TJQ6_THAOC</name>
<dbReference type="AlphaFoldDB" id="K0TJQ6"/>
<protein>
    <submittedName>
        <fullName evidence="1">Uncharacterized protein</fullName>
    </submittedName>
</protein>
<organism evidence="1 2">
    <name type="scientific">Thalassiosira oceanica</name>
    <name type="common">Marine diatom</name>
    <dbReference type="NCBI Taxonomy" id="159749"/>
    <lineage>
        <taxon>Eukaryota</taxon>
        <taxon>Sar</taxon>
        <taxon>Stramenopiles</taxon>
        <taxon>Ochrophyta</taxon>
        <taxon>Bacillariophyta</taxon>
        <taxon>Coscinodiscophyceae</taxon>
        <taxon>Thalassiosirophycidae</taxon>
        <taxon>Thalassiosirales</taxon>
        <taxon>Thalassiosiraceae</taxon>
        <taxon>Thalassiosira</taxon>
    </lineage>
</organism>
<dbReference type="EMBL" id="AGNL01007976">
    <property type="protein sequence ID" value="EJK70847.1"/>
    <property type="molecule type" value="Genomic_DNA"/>
</dbReference>
<keyword evidence="2" id="KW-1185">Reference proteome</keyword>
<sequence length="124" mass="13884">MWRKAKVLSRWLGLSSPSSTDLLNDHMDGVLTTITQWTTSPEGDRSKAKDAQRDVQIPGPVFAADELRLQAKLTAWIFREHAAKDEWESRAVDSESIAQCLDELVMSEYGKQMFGVHDMCASVG</sequence>
<reference evidence="1 2" key="1">
    <citation type="journal article" date="2012" name="Genome Biol.">
        <title>Genome and low-iron response of an oceanic diatom adapted to chronic iron limitation.</title>
        <authorList>
            <person name="Lommer M."/>
            <person name="Specht M."/>
            <person name="Roy A.S."/>
            <person name="Kraemer L."/>
            <person name="Andreson R."/>
            <person name="Gutowska M.A."/>
            <person name="Wolf J."/>
            <person name="Bergner S.V."/>
            <person name="Schilhabel M.B."/>
            <person name="Klostermeier U.C."/>
            <person name="Beiko R.G."/>
            <person name="Rosenstiel P."/>
            <person name="Hippler M."/>
            <person name="Laroche J."/>
        </authorList>
    </citation>
    <scope>NUCLEOTIDE SEQUENCE [LARGE SCALE GENOMIC DNA]</scope>
    <source>
        <strain evidence="1 2">CCMP1005</strain>
    </source>
</reference>
<proteinExistence type="predicted"/>
<dbReference type="Proteomes" id="UP000266841">
    <property type="component" value="Unassembled WGS sequence"/>
</dbReference>
<accession>K0TJQ6</accession>
<gene>
    <name evidence="1" type="ORF">THAOC_07763</name>
</gene>
<feature type="non-terminal residue" evidence="1">
    <location>
        <position position="124"/>
    </location>
</feature>
<comment type="caution">
    <text evidence="1">The sequence shown here is derived from an EMBL/GenBank/DDBJ whole genome shotgun (WGS) entry which is preliminary data.</text>
</comment>
<evidence type="ECO:0000313" key="2">
    <source>
        <dbReference type="Proteomes" id="UP000266841"/>
    </source>
</evidence>
<evidence type="ECO:0000313" key="1">
    <source>
        <dbReference type="EMBL" id="EJK70847.1"/>
    </source>
</evidence>